<protein>
    <submittedName>
        <fullName evidence="2">SIS domain-containing protein</fullName>
    </submittedName>
</protein>
<dbReference type="InterPro" id="IPR001347">
    <property type="entry name" value="SIS_dom"/>
</dbReference>
<dbReference type="Proteomes" id="UP000284178">
    <property type="component" value="Unassembled WGS sequence"/>
</dbReference>
<dbReference type="AlphaFoldDB" id="A0A412FZ13"/>
<keyword evidence="3" id="KW-1185">Reference proteome</keyword>
<dbReference type="SUPFAM" id="SSF53697">
    <property type="entry name" value="SIS domain"/>
    <property type="match status" value="1"/>
</dbReference>
<dbReference type="EMBL" id="QRUP01000012">
    <property type="protein sequence ID" value="RGR73410.1"/>
    <property type="molecule type" value="Genomic_DNA"/>
</dbReference>
<dbReference type="PROSITE" id="PS51464">
    <property type="entry name" value="SIS"/>
    <property type="match status" value="1"/>
</dbReference>
<dbReference type="Pfam" id="PF13580">
    <property type="entry name" value="SIS_2"/>
    <property type="match status" value="1"/>
</dbReference>
<comment type="caution">
    <text evidence="2">The sequence shown here is derived from an EMBL/GenBank/DDBJ whole genome shotgun (WGS) entry which is preliminary data.</text>
</comment>
<gene>
    <name evidence="2" type="ORF">DWY25_10415</name>
</gene>
<evidence type="ECO:0000313" key="3">
    <source>
        <dbReference type="Proteomes" id="UP000284178"/>
    </source>
</evidence>
<accession>A0A412FZ13</accession>
<feature type="domain" description="SIS" evidence="1">
    <location>
        <begin position="42"/>
        <end position="223"/>
    </location>
</feature>
<dbReference type="InterPro" id="IPR046348">
    <property type="entry name" value="SIS_dom_sf"/>
</dbReference>
<evidence type="ECO:0000313" key="2">
    <source>
        <dbReference type="EMBL" id="RGR73410.1"/>
    </source>
</evidence>
<sequence>MIRSNKGEQKMILDDYQKRVDQLFEQIKTTQRENIITAGKMIAETIDAGGNIYLSGICHSIEMDLFNRGGGPAFYRTFHYKLDVQSDARERDRSDLDTDMEGLGEYILKASTIRPGDILFVGSVSGRTKGVVDLAWEAKKMGIKVIAMSSMSYAQTVDAVHSSGKKLYEFVDLTLDNCAPAAEAMLKIDGIEANFAAASGIASSYILWSVTAVALEEMMKSGKTPLLLKSANFPGGPEYNNTEVYPHYKEFGW</sequence>
<dbReference type="NCBIfam" id="NF002805">
    <property type="entry name" value="PRK02947.1"/>
    <property type="match status" value="1"/>
</dbReference>
<name>A0A412FZ13_9FIRM</name>
<dbReference type="GO" id="GO:0097367">
    <property type="term" value="F:carbohydrate derivative binding"/>
    <property type="evidence" value="ECO:0007669"/>
    <property type="project" value="InterPro"/>
</dbReference>
<proteinExistence type="predicted"/>
<reference evidence="2 3" key="1">
    <citation type="submission" date="2018-08" db="EMBL/GenBank/DDBJ databases">
        <title>A genome reference for cultivated species of the human gut microbiota.</title>
        <authorList>
            <person name="Zou Y."/>
            <person name="Xue W."/>
            <person name="Luo G."/>
        </authorList>
    </citation>
    <scope>NUCLEOTIDE SEQUENCE [LARGE SCALE GENOMIC DNA]</scope>
    <source>
        <strain evidence="2 3">AF24-29</strain>
    </source>
</reference>
<evidence type="ECO:0000259" key="1">
    <source>
        <dbReference type="PROSITE" id="PS51464"/>
    </source>
</evidence>
<dbReference type="GO" id="GO:1901135">
    <property type="term" value="P:carbohydrate derivative metabolic process"/>
    <property type="evidence" value="ECO:0007669"/>
    <property type="project" value="InterPro"/>
</dbReference>
<organism evidence="2 3">
    <name type="scientific">Holdemania filiformis</name>
    <dbReference type="NCBI Taxonomy" id="61171"/>
    <lineage>
        <taxon>Bacteria</taxon>
        <taxon>Bacillati</taxon>
        <taxon>Bacillota</taxon>
        <taxon>Erysipelotrichia</taxon>
        <taxon>Erysipelotrichales</taxon>
        <taxon>Erysipelotrichaceae</taxon>
        <taxon>Holdemania</taxon>
    </lineage>
</organism>
<dbReference type="Gene3D" id="3.40.50.10490">
    <property type="entry name" value="Glucose-6-phosphate isomerase like protein, domain 1"/>
    <property type="match status" value="1"/>
</dbReference>